<accession>A0A8J2P757</accession>
<organism evidence="1 3">
    <name type="scientific">Allacma fusca</name>
    <dbReference type="NCBI Taxonomy" id="39272"/>
    <lineage>
        <taxon>Eukaryota</taxon>
        <taxon>Metazoa</taxon>
        <taxon>Ecdysozoa</taxon>
        <taxon>Arthropoda</taxon>
        <taxon>Hexapoda</taxon>
        <taxon>Collembola</taxon>
        <taxon>Symphypleona</taxon>
        <taxon>Sminthuridae</taxon>
        <taxon>Allacma</taxon>
    </lineage>
</organism>
<feature type="non-terminal residue" evidence="1">
    <location>
        <position position="1"/>
    </location>
</feature>
<gene>
    <name evidence="1" type="ORF">AFUS01_LOCUS22125</name>
    <name evidence="2" type="ORF">AFUS01_LOCUS35050</name>
</gene>
<protein>
    <submittedName>
        <fullName evidence="1">Uncharacterized protein</fullName>
    </submittedName>
</protein>
<dbReference type="AlphaFoldDB" id="A0A8J2P757"/>
<dbReference type="Proteomes" id="UP000708208">
    <property type="component" value="Unassembled WGS sequence"/>
</dbReference>
<comment type="caution">
    <text evidence="1">The sequence shown here is derived from an EMBL/GenBank/DDBJ whole genome shotgun (WGS) entry which is preliminary data.</text>
</comment>
<dbReference type="EMBL" id="CAJVCH010534450">
    <property type="protein sequence ID" value="CAG7824917.1"/>
    <property type="molecule type" value="Genomic_DNA"/>
</dbReference>
<name>A0A8J2P757_9HEXA</name>
<sequence>PESSYIKAIDVWMGTCT</sequence>
<proteinExistence type="predicted"/>
<evidence type="ECO:0000313" key="3">
    <source>
        <dbReference type="Proteomes" id="UP000708208"/>
    </source>
</evidence>
<feature type="non-terminal residue" evidence="1">
    <location>
        <position position="17"/>
    </location>
</feature>
<evidence type="ECO:0000313" key="2">
    <source>
        <dbReference type="EMBL" id="CAG7824917.1"/>
    </source>
</evidence>
<dbReference type="EMBL" id="CAJVCH010253837">
    <property type="protein sequence ID" value="CAG7733699.1"/>
    <property type="molecule type" value="Genomic_DNA"/>
</dbReference>
<reference evidence="1" key="1">
    <citation type="submission" date="2021-06" db="EMBL/GenBank/DDBJ databases">
        <authorList>
            <person name="Hodson N. C."/>
            <person name="Mongue J. A."/>
            <person name="Jaron S. K."/>
        </authorList>
    </citation>
    <scope>NUCLEOTIDE SEQUENCE</scope>
</reference>
<keyword evidence="3" id="KW-1185">Reference proteome</keyword>
<evidence type="ECO:0000313" key="1">
    <source>
        <dbReference type="EMBL" id="CAG7733699.1"/>
    </source>
</evidence>